<sequence>MKRIILFVVMGTLILGCKKEREITQKEKETIIAELTKIKAIDQKYAGIPPAELFETYGTKKAWEIFKQKRDSVGIENQNSIKKLYKAYGYLGEKKIGEEAATNFWLPIQHADNDIPFQQEMLEALKKEIEKGSADKYHYAMLEDRVNINLNKPQRFGTQVTYNGKGQAIPKIGLIDSTKVDSLRNAFTLPSLKEYYNGMTEMHFEMNKTMFQDKGILEPQLYP</sequence>
<dbReference type="RefSeq" id="WP_054557707.1">
    <property type="nucleotide sequence ID" value="NZ_LDJX01000001.1"/>
</dbReference>
<evidence type="ECO:0000313" key="2">
    <source>
        <dbReference type="Proteomes" id="UP000050280"/>
    </source>
</evidence>
<reference evidence="1 2" key="1">
    <citation type="submission" date="2015-09" db="EMBL/GenBank/DDBJ databases">
        <title>Genome sequence of the marine flavobacterium Croceitalea dokdonensis DOKDO 023 that contains proton- and sodium-pumping rhodopsins.</title>
        <authorList>
            <person name="Kwon S.-K."/>
            <person name="Lee H.K."/>
            <person name="Kwak M.-J."/>
            <person name="Kim J.F."/>
        </authorList>
    </citation>
    <scope>NUCLEOTIDE SEQUENCE [LARGE SCALE GENOMIC DNA]</scope>
    <source>
        <strain evidence="1 2">DOKDO 023</strain>
    </source>
</reference>
<protein>
    <recommendedName>
        <fullName evidence="3">Lipoprotein</fullName>
    </recommendedName>
</protein>
<dbReference type="InterPro" id="IPR046732">
    <property type="entry name" value="DUF6624"/>
</dbReference>
<name>A0A0P7AZ70_9FLAO</name>
<organism evidence="1 2">
    <name type="scientific">Croceitalea dokdonensis DOKDO 023</name>
    <dbReference type="NCBI Taxonomy" id="1300341"/>
    <lineage>
        <taxon>Bacteria</taxon>
        <taxon>Pseudomonadati</taxon>
        <taxon>Bacteroidota</taxon>
        <taxon>Flavobacteriia</taxon>
        <taxon>Flavobacteriales</taxon>
        <taxon>Flavobacteriaceae</taxon>
        <taxon>Croceitalea</taxon>
    </lineage>
</organism>
<accession>A0A0P7AZ70</accession>
<evidence type="ECO:0008006" key="3">
    <source>
        <dbReference type="Google" id="ProtNLM"/>
    </source>
</evidence>
<dbReference type="STRING" id="1300341.I595_437"/>
<dbReference type="Pfam" id="PF20329">
    <property type="entry name" value="DUF6624"/>
    <property type="match status" value="1"/>
</dbReference>
<dbReference type="Proteomes" id="UP000050280">
    <property type="component" value="Unassembled WGS sequence"/>
</dbReference>
<dbReference type="AlphaFoldDB" id="A0A0P7AZ70"/>
<proteinExistence type="predicted"/>
<dbReference type="PROSITE" id="PS51257">
    <property type="entry name" value="PROKAR_LIPOPROTEIN"/>
    <property type="match status" value="1"/>
</dbReference>
<gene>
    <name evidence="1" type="ORF">I595_437</name>
</gene>
<keyword evidence="2" id="KW-1185">Reference proteome</keyword>
<evidence type="ECO:0000313" key="1">
    <source>
        <dbReference type="EMBL" id="KPM33534.1"/>
    </source>
</evidence>
<dbReference type="EMBL" id="LDJX01000001">
    <property type="protein sequence ID" value="KPM33534.1"/>
    <property type="molecule type" value="Genomic_DNA"/>
</dbReference>
<dbReference type="OrthoDB" id="1164858at2"/>
<comment type="caution">
    <text evidence="1">The sequence shown here is derived from an EMBL/GenBank/DDBJ whole genome shotgun (WGS) entry which is preliminary data.</text>
</comment>